<proteinExistence type="inferred from homology"/>
<comment type="similarity">
    <text evidence="1">Belongs to the PrpF family.</text>
</comment>
<evidence type="ECO:0000256" key="1">
    <source>
        <dbReference type="ARBA" id="ARBA00007673"/>
    </source>
</evidence>
<dbReference type="EMBL" id="JAGSMN010000002">
    <property type="protein sequence ID" value="MBR7671491.1"/>
    <property type="molecule type" value="Genomic_DNA"/>
</dbReference>
<dbReference type="InterPro" id="IPR007400">
    <property type="entry name" value="PrpF-like"/>
</dbReference>
<accession>A0A8T4IHI2</accession>
<dbReference type="PANTHER" id="PTHR43709:SF2">
    <property type="entry name" value="DUF453 DOMAIN PROTEIN (AFU_ORTHOLOGUE AFUA_6G00360)"/>
    <property type="match status" value="1"/>
</dbReference>
<dbReference type="GO" id="GO:0016853">
    <property type="term" value="F:isomerase activity"/>
    <property type="evidence" value="ECO:0007669"/>
    <property type="project" value="UniProtKB-KW"/>
</dbReference>
<name>A0A8T4IHI2_9ACTN</name>
<dbReference type="Gene3D" id="3.10.310.10">
    <property type="entry name" value="Diaminopimelate Epimerase, Chain A, domain 1"/>
    <property type="match status" value="2"/>
</dbReference>
<organism evidence="3 4">
    <name type="scientific">Streptomyces daliensis</name>
    <dbReference type="NCBI Taxonomy" id="299421"/>
    <lineage>
        <taxon>Bacteria</taxon>
        <taxon>Bacillati</taxon>
        <taxon>Actinomycetota</taxon>
        <taxon>Actinomycetes</taxon>
        <taxon>Kitasatosporales</taxon>
        <taxon>Streptomycetaceae</taxon>
        <taxon>Streptomyces</taxon>
    </lineage>
</organism>
<dbReference type="Proteomes" id="UP000675554">
    <property type="component" value="Unassembled WGS sequence"/>
</dbReference>
<dbReference type="Pfam" id="PF04303">
    <property type="entry name" value="PrpF"/>
    <property type="match status" value="1"/>
</dbReference>
<evidence type="ECO:0000313" key="3">
    <source>
        <dbReference type="EMBL" id="MBR7671491.1"/>
    </source>
</evidence>
<evidence type="ECO:0000256" key="2">
    <source>
        <dbReference type="ARBA" id="ARBA00023235"/>
    </source>
</evidence>
<sequence>MHTPATLVRGGTSKCWLFSQVHVPTDRTALEQILVGAYGSADPVELDGVGGATPTTSKAAVVSVSPADGIDVDYLFAQVGIGTGTVEWGSNCGNCATGVALYAVAKGLVPLAGDRTRVVMRNTNTGAVLEGIVDTTGGRVREFGEQTVPGTRAGGVAVGLTFLRPAGRSTGALLPTGSAAQYLTVDGIAGATTSATMGATTAPRVSMVDAGAPVVLVDAERAGRTGAETLEQVRDDVPWLRAVRHTAAPLMGLVAPGGEPGDAVPKVGLVGPPAPYVTTLGEHVSARDYDLSVRMLSMNSPHPVIGLTSAVAVAAAARIDGSVVADAATAHGGEHDDEHGGEWLRIGTPAGVVAVRCTGGTPHHPERVTVQRAARILADARIYVPEHGAVTAA</sequence>
<dbReference type="PANTHER" id="PTHR43709">
    <property type="entry name" value="ACONITATE ISOMERASE-RELATED"/>
    <property type="match status" value="1"/>
</dbReference>
<dbReference type="SUPFAM" id="SSF54506">
    <property type="entry name" value="Diaminopimelate epimerase-like"/>
    <property type="match status" value="2"/>
</dbReference>
<evidence type="ECO:0000313" key="4">
    <source>
        <dbReference type="Proteomes" id="UP000675554"/>
    </source>
</evidence>
<comment type="caution">
    <text evidence="3">The sequence shown here is derived from an EMBL/GenBank/DDBJ whole genome shotgun (WGS) entry which is preliminary data.</text>
</comment>
<reference evidence="3" key="1">
    <citation type="submission" date="2021-04" db="EMBL/GenBank/DDBJ databases">
        <title>Sequencing of actinobacteria type strains.</title>
        <authorList>
            <person name="Nguyen G.-S."/>
            <person name="Wentzel A."/>
        </authorList>
    </citation>
    <scope>NUCLEOTIDE SEQUENCE</scope>
    <source>
        <strain evidence="3">DSM 42095</strain>
    </source>
</reference>
<dbReference type="AlphaFoldDB" id="A0A8T4IHI2"/>
<keyword evidence="4" id="KW-1185">Reference proteome</keyword>
<protein>
    <submittedName>
        <fullName evidence="3">PrpF, AcnD-accessory</fullName>
    </submittedName>
</protein>
<gene>
    <name evidence="3" type="ORF">KDA82_00250</name>
</gene>
<keyword evidence="2" id="KW-0413">Isomerase</keyword>